<evidence type="ECO:0000256" key="18">
    <source>
        <dbReference type="ARBA" id="ARBA00037936"/>
    </source>
</evidence>
<feature type="transmembrane region" description="Helical" evidence="25">
    <location>
        <begin position="176"/>
        <end position="199"/>
    </location>
</feature>
<evidence type="ECO:0000256" key="15">
    <source>
        <dbReference type="ARBA" id="ARBA00023157"/>
    </source>
</evidence>
<evidence type="ECO:0000256" key="17">
    <source>
        <dbReference type="ARBA" id="ARBA00036634"/>
    </source>
</evidence>
<dbReference type="GO" id="GO:0045202">
    <property type="term" value="C:synapse"/>
    <property type="evidence" value="ECO:0007669"/>
    <property type="project" value="GOC"/>
</dbReference>
<feature type="region of interest" description="Disordered" evidence="24">
    <location>
        <begin position="1099"/>
        <end position="1124"/>
    </location>
</feature>
<dbReference type="FunFam" id="1.20.120.350:FF:000013">
    <property type="entry name" value="Voltage-dependent N-type calcium channel subunit alpha"/>
    <property type="match status" value="1"/>
</dbReference>
<dbReference type="GO" id="GO:0008331">
    <property type="term" value="F:high voltage-gated calcium channel activity"/>
    <property type="evidence" value="ECO:0007669"/>
    <property type="project" value="TreeGrafter"/>
</dbReference>
<keyword evidence="23" id="KW-0175">Coiled coil</keyword>
<feature type="region of interest" description="Disordered" evidence="24">
    <location>
        <begin position="824"/>
        <end position="1001"/>
    </location>
</feature>
<feature type="transmembrane region" description="Helical" evidence="25">
    <location>
        <begin position="1283"/>
        <end position="1305"/>
    </location>
</feature>
<dbReference type="FunFam" id="1.20.120.350:FF:000001">
    <property type="entry name" value="Voltage-dependent L-type calcium channel subunit alpha"/>
    <property type="match status" value="1"/>
</dbReference>
<proteinExistence type="inferred from homology"/>
<evidence type="ECO:0000256" key="23">
    <source>
        <dbReference type="SAM" id="Coils"/>
    </source>
</evidence>
<evidence type="ECO:0000256" key="12">
    <source>
        <dbReference type="ARBA" id="ARBA00022989"/>
    </source>
</evidence>
<evidence type="ECO:0000256" key="8">
    <source>
        <dbReference type="ARBA" id="ARBA00022723"/>
    </source>
</evidence>
<sequence>MYKQSMAQRARTMALYNPIPVRQNCFTVNRSLFIFSEDNFVRKYAKKITEWPPFEWMILATIIANCIVLALEQHLPDGDKTPLSERLDDTEPYFIGIFCFESGIKILALGFAFHKNSYLRNGWNVMDFVVVLTGILSTMGSDFDLRTLRAVRVLRPLKLVSGIPSLQVVLKSIMKAMIPLLQIGLLLFFAILMFAIIGLEFYMGKFHQTCFDNQTFEIREDFPCGEFPPSRLCPEGTVCRKNWLGPNYGITQFDNIFFAILTVFQCITMEGWTELLYWSNDASGSAWNWMYFIPLIIIGSFFMLNLVLGVLSGEFAKERERVENRREFLKLRRQQQIERELNGYLEWICKAEEVILADDENEKDYDGSRRRATKNHKSKAELLNQEEGEGDLAVGSPFARASLKSSKLEGSTFKRRERRLRFLIRRVVKSQAFYWTVLCLVGLNTMCVAVVHYDQPEPLSDFLNFAEFVFLGIFLTEMFVKMYGLGRQAYLNSSFNCFDCIVICGSIFEVLWSIIQPGTSFGISVLRALRLLRIFKVTKYWASLRNLVVSLLNSMKSIISLLFLLFLFIVVFALLGMQLFGGQFNFENGTPPTNFDTFPAAIMTVFQILTGEDWNMVMYDGIKSQGGVHKGMAFSVFFIVLTLFGNFSPDTLLNVFLAIAVDNLANAQELTKDEQEEEEAASQKIALQKAKEVAEVSPLSAANLSIAAKEQQKNHNKGVNKSVWEQRTKELRRQTLVSSREALYNELDPDERWKARAGREEHNNVNFSRQVRPDMKTHLDRPLVVDPHENRNNNTNKMTANNPDLCFSQQLPVEELHRQTRLHDHGGQVGAGCGVGSTDPAGPPLERGESTESRRGQKGEHHHHGSHVRLDATAIPRPGSEDRPSRRHHHTRSGSRGGGQSEHRKSRSHRKCTEDGEEGRGGAVKTGRHRTKGGDGGGETAEQDGAVDGGERRQRRSRHLNQMDGEGRRTCQHRRKDFSAPNLSTTRPIQKSLSRQDSQYSEDMDNLMNTKLVSSSNLANEVHSNPAINRTVTPGFGSTLHLANSGTHGSLTTLDNYGSIVHHRANSVIRLPHPDYTAVDMPIFPSTNAILQVNKNANTEPLPAKEDMDEDDDDKAGEGGPRPMPPYTSMFILTTTNPFRRACHYVCTLRYFEMCILLVIAMSSIALAAEDPVWPDSPRNNVLRYFDYVFTGVFTFEMLIKMVDLGLVLHQGSYFRDLWNILDFIVVSGALVAFAFTGSSKGKDISTIKSLRVLRVLRPLKTIKRLPKLKAVFDCVVNSLKNVLNILIVYLLFMFIFAVVAVQLFKGRFFYCTDESKEFERDCRGEYLVYDNEVKAQKREWKKYDFHYDNVAWALLTLFTVSTGEGWPQVLKHSVDATYENQGPSPGYRMEMSIFYVVYFVVFPFFFVNIFVALIIITFQEQGDKMMEDYSLEKNERACIDFAINARPLTRHMPQNKLSFQYRMWEFVVSPPFEYTIMAMIALNTVVLMMKYDEASKSYEAVLANLNIVFTSLFSMECVLKIIAFGVLNYFKDGWNIFDCVTVLGSITDILVTELGDNFINLSFLRLFRAARLIKLLRQGETIRILLWTFVQSFKALPYVCLLIAMLFFIYAIIGMQLFGNIAIEEDDENAINQHNNFRTFIQALMLLFRSATGEAWHEIMLACLGNKECDPLSGNADPECGSQFAYLYFVSFIFFCSFLMLNLFVAVIMDNFEYLTRDSSILGPHHLEEYVRIWAEYDPAACGRIHYKDMYSLLRVIDPPLGLGKKCPHRVACKV</sequence>
<feature type="transmembrane region" description="Helical" evidence="25">
    <location>
        <begin position="93"/>
        <end position="113"/>
    </location>
</feature>
<feature type="transmembrane region" description="Helical" evidence="25">
    <location>
        <begin position="256"/>
        <end position="277"/>
    </location>
</feature>
<dbReference type="Proteomes" id="UP000324091">
    <property type="component" value="Chromosome 18"/>
</dbReference>
<evidence type="ECO:0000259" key="26">
    <source>
        <dbReference type="Pfam" id="PF00520"/>
    </source>
</evidence>
<evidence type="ECO:0000256" key="10">
    <source>
        <dbReference type="ARBA" id="ARBA00022837"/>
    </source>
</evidence>
<protein>
    <recommendedName>
        <fullName evidence="19">Voltage-dependent P/Q-type calcium channel subunit alpha-1A</fullName>
    </recommendedName>
    <alternativeName>
        <fullName evidence="20">Voltage-gated calcium channel subunit alpha Cav2.1</fullName>
    </alternativeName>
</protein>
<feature type="domain" description="Ion transport" evidence="26">
    <location>
        <begin position="1150"/>
        <end position="1424"/>
    </location>
</feature>
<feature type="transmembrane region" description="Helical" evidence="25">
    <location>
        <begin position="1686"/>
        <end position="1710"/>
    </location>
</feature>
<keyword evidence="2" id="KW-0813">Transport</keyword>
<evidence type="ECO:0000256" key="2">
    <source>
        <dbReference type="ARBA" id="ARBA00022448"/>
    </source>
</evidence>
<dbReference type="GO" id="GO:0005891">
    <property type="term" value="C:voltage-gated calcium channel complex"/>
    <property type="evidence" value="ECO:0007669"/>
    <property type="project" value="InterPro"/>
</dbReference>
<feature type="domain" description="Voltage-dependent L-type calcium channel IQ-associated" evidence="27">
    <location>
        <begin position="1730"/>
        <end position="1775"/>
    </location>
</feature>
<comment type="similarity">
    <text evidence="18">Belongs to the calcium channel alpha-1 subunit (TC 1.A.1.11) family. CACNA1A subfamily.</text>
</comment>
<keyword evidence="7 25" id="KW-0812">Transmembrane</keyword>
<dbReference type="GO" id="GO:0043025">
    <property type="term" value="C:neuronal cell body"/>
    <property type="evidence" value="ECO:0007669"/>
    <property type="project" value="TreeGrafter"/>
</dbReference>
<evidence type="ECO:0000313" key="28">
    <source>
        <dbReference type="EMBL" id="TWW69841.1"/>
    </source>
</evidence>
<feature type="domain" description="Ion transport" evidence="26">
    <location>
        <begin position="1471"/>
        <end position="1720"/>
    </location>
</feature>
<feature type="transmembrane region" description="Helical" evidence="25">
    <location>
        <begin position="628"/>
        <end position="647"/>
    </location>
</feature>
<feature type="compositionally biased region" description="Low complexity" evidence="24">
    <location>
        <begin position="792"/>
        <end position="802"/>
    </location>
</feature>
<dbReference type="PANTHER" id="PTHR45628">
    <property type="entry name" value="VOLTAGE-DEPENDENT CALCIUM CHANNEL TYPE A SUBUNIT ALPHA-1"/>
    <property type="match status" value="1"/>
</dbReference>
<dbReference type="EMBL" id="RHFK02000010">
    <property type="protein sequence ID" value="TWW69841.1"/>
    <property type="molecule type" value="Genomic_DNA"/>
</dbReference>
<feature type="compositionally biased region" description="Polar residues" evidence="24">
    <location>
        <begin position="981"/>
        <end position="999"/>
    </location>
</feature>
<feature type="coiled-coil region" evidence="23">
    <location>
        <begin position="657"/>
        <end position="684"/>
    </location>
</feature>
<keyword evidence="10 21" id="KW-0106">Calcium</keyword>
<evidence type="ECO:0000256" key="16">
    <source>
        <dbReference type="ARBA" id="ARBA00023303"/>
    </source>
</evidence>
<dbReference type="InterPro" id="IPR050599">
    <property type="entry name" value="VDCC_alpha-1_subunit"/>
</dbReference>
<keyword evidence="11 22" id="KW-0851">Voltage-gated channel</keyword>
<feature type="transmembrane region" description="Helical" evidence="25">
    <location>
        <begin position="56"/>
        <end position="73"/>
    </location>
</feature>
<comment type="catalytic activity">
    <reaction evidence="17">
        <text>Ca(2+)(in) = Ca(2+)(out)</text>
        <dbReference type="Rhea" id="RHEA:29671"/>
        <dbReference type="ChEBI" id="CHEBI:29108"/>
    </reaction>
</comment>
<evidence type="ECO:0000256" key="19">
    <source>
        <dbReference type="ARBA" id="ARBA00039688"/>
    </source>
</evidence>
<dbReference type="InterPro" id="IPR002077">
    <property type="entry name" value="VDCCAlpha1"/>
</dbReference>
<dbReference type="Gene3D" id="1.20.120.350">
    <property type="entry name" value="Voltage-gated potassium channels. Chain C"/>
    <property type="match status" value="4"/>
</dbReference>
<evidence type="ECO:0000256" key="20">
    <source>
        <dbReference type="ARBA" id="ARBA00041622"/>
    </source>
</evidence>
<keyword evidence="9" id="KW-0677">Repeat</keyword>
<keyword evidence="14 25" id="KW-0472">Membrane</keyword>
<comment type="caution">
    <text evidence="28">The sequence shown here is derived from an EMBL/GenBank/DDBJ whole genome shotgun (WGS) entry which is preliminary data.</text>
</comment>
<evidence type="ECO:0000256" key="1">
    <source>
        <dbReference type="ARBA" id="ARBA00004651"/>
    </source>
</evidence>
<feature type="transmembrane region" description="Helical" evidence="25">
    <location>
        <begin position="558"/>
        <end position="580"/>
    </location>
</feature>
<dbReference type="Gene3D" id="6.10.250.2500">
    <property type="match status" value="1"/>
</dbReference>
<keyword evidence="5 22" id="KW-0109">Calcium transport</keyword>
<evidence type="ECO:0000256" key="5">
    <source>
        <dbReference type="ARBA" id="ARBA00022568"/>
    </source>
</evidence>
<dbReference type="InterPro" id="IPR031649">
    <property type="entry name" value="GPHH_dom"/>
</dbReference>
<feature type="transmembrane region" description="Helical" evidence="25">
    <location>
        <begin position="1221"/>
        <end position="1239"/>
    </location>
</feature>
<dbReference type="SUPFAM" id="SSF81324">
    <property type="entry name" value="Voltage-gated potassium channels"/>
    <property type="match status" value="4"/>
</dbReference>
<keyword evidence="4" id="KW-0597">Phosphoprotein</keyword>
<feature type="compositionally biased region" description="Basic and acidic residues" evidence="24">
    <location>
        <begin position="911"/>
        <end position="920"/>
    </location>
</feature>
<evidence type="ECO:0000256" key="7">
    <source>
        <dbReference type="ARBA" id="ARBA00022692"/>
    </source>
</evidence>
<evidence type="ECO:0000256" key="22">
    <source>
        <dbReference type="RuleBase" id="RU003808"/>
    </source>
</evidence>
<keyword evidence="29" id="KW-1185">Reference proteome</keyword>
<dbReference type="GO" id="GO:0007268">
    <property type="term" value="P:chemical synaptic transmission"/>
    <property type="evidence" value="ECO:0007669"/>
    <property type="project" value="TreeGrafter"/>
</dbReference>
<keyword evidence="8 21" id="KW-0479">Metal-binding</keyword>
<evidence type="ECO:0000256" key="24">
    <source>
        <dbReference type="SAM" id="MobiDB-lite"/>
    </source>
</evidence>
<feature type="transmembrane region" description="Helical" evidence="25">
    <location>
        <begin position="1543"/>
        <end position="1564"/>
    </location>
</feature>
<feature type="transmembrane region" description="Helical" evidence="25">
    <location>
        <begin position="465"/>
        <end position="483"/>
    </location>
</feature>
<evidence type="ECO:0000313" key="29">
    <source>
        <dbReference type="Proteomes" id="UP000324091"/>
    </source>
</evidence>
<evidence type="ECO:0000256" key="21">
    <source>
        <dbReference type="PIRSR" id="PIRSR602077-1"/>
    </source>
</evidence>
<comment type="subcellular location">
    <subcellularLocation>
        <location evidence="1">Cell membrane</location>
        <topology evidence="1">Multi-pass membrane protein</topology>
    </subcellularLocation>
    <subcellularLocation>
        <location evidence="22">Membrane</location>
        <topology evidence="22">Multi-pass membrane protein</topology>
    </subcellularLocation>
</comment>
<feature type="binding site" evidence="21">
    <location>
        <position position="270"/>
    </location>
    <ligand>
        <name>Ca(2+)</name>
        <dbReference type="ChEBI" id="CHEBI:29108"/>
    </ligand>
</feature>
<dbReference type="FunFam" id="1.20.120.350:FF:000011">
    <property type="entry name" value="Voltage-dependent N-type calcium channel subunit alpha"/>
    <property type="match status" value="1"/>
</dbReference>
<dbReference type="PRINTS" id="PR00167">
    <property type="entry name" value="CACHANNEL"/>
</dbReference>
<evidence type="ECO:0000256" key="25">
    <source>
        <dbReference type="SAM" id="Phobius"/>
    </source>
</evidence>
<keyword evidence="15" id="KW-1015">Disulfide bond</keyword>
<feature type="transmembrane region" description="Helical" evidence="25">
    <location>
        <begin position="1585"/>
        <end position="1614"/>
    </location>
</feature>
<dbReference type="Gene3D" id="1.10.238.10">
    <property type="entry name" value="EF-hand"/>
    <property type="match status" value="1"/>
</dbReference>
<feature type="transmembrane region" description="Helical" evidence="25">
    <location>
        <begin position="1394"/>
        <end position="1419"/>
    </location>
</feature>
<feature type="compositionally biased region" description="Basic and acidic residues" evidence="24">
    <location>
        <begin position="846"/>
        <end position="859"/>
    </location>
</feature>
<reference evidence="28 29" key="1">
    <citation type="submission" date="2019-04" db="EMBL/GenBank/DDBJ databases">
        <title>Chromosome genome assembly for Takifugu flavidus.</title>
        <authorList>
            <person name="Xiao S."/>
        </authorList>
    </citation>
    <scope>NUCLEOTIDE SEQUENCE [LARGE SCALE GENOMIC DNA]</scope>
    <source>
        <strain evidence="28">HTHZ2018</strain>
        <tissue evidence="28">Muscle</tissue>
    </source>
</reference>
<feature type="transmembrane region" description="Helical" evidence="25">
    <location>
        <begin position="1473"/>
        <end position="1490"/>
    </location>
</feature>
<evidence type="ECO:0000259" key="27">
    <source>
        <dbReference type="Pfam" id="PF16905"/>
    </source>
</evidence>
<evidence type="ECO:0000256" key="4">
    <source>
        <dbReference type="ARBA" id="ARBA00022553"/>
    </source>
</evidence>
<dbReference type="PANTHER" id="PTHR45628:SF3">
    <property type="entry name" value="VOLTAGE-DEPENDENT P_Q-TYPE CALCIUM CHANNEL SUBUNIT ALPHA-1A"/>
    <property type="match status" value="1"/>
</dbReference>
<feature type="domain" description="Ion transport" evidence="26">
    <location>
        <begin position="431"/>
        <end position="670"/>
    </location>
</feature>
<gene>
    <name evidence="28" type="ORF">D4764_18G0006470</name>
</gene>
<feature type="transmembrane region" description="Helical" evidence="25">
    <location>
        <begin position="432"/>
        <end position="453"/>
    </location>
</feature>
<keyword evidence="3" id="KW-1003">Cell membrane</keyword>
<dbReference type="Gene3D" id="1.10.287.70">
    <property type="match status" value="4"/>
</dbReference>
<keyword evidence="16" id="KW-0407">Ion channel</keyword>
<evidence type="ECO:0000256" key="3">
    <source>
        <dbReference type="ARBA" id="ARBA00022475"/>
    </source>
</evidence>
<dbReference type="InterPro" id="IPR027359">
    <property type="entry name" value="Volt_channel_dom_sf"/>
</dbReference>
<feature type="region of interest" description="Disordered" evidence="24">
    <location>
        <begin position="785"/>
        <end position="804"/>
    </location>
</feature>
<feature type="domain" description="Ion transport" evidence="26">
    <location>
        <begin position="52"/>
        <end position="321"/>
    </location>
</feature>
<dbReference type="Pfam" id="PF16905">
    <property type="entry name" value="GPHH"/>
    <property type="match status" value="1"/>
</dbReference>
<organism evidence="28 29">
    <name type="scientific">Takifugu flavidus</name>
    <name type="common">sansaifugu</name>
    <dbReference type="NCBI Taxonomy" id="433684"/>
    <lineage>
        <taxon>Eukaryota</taxon>
        <taxon>Metazoa</taxon>
        <taxon>Chordata</taxon>
        <taxon>Craniata</taxon>
        <taxon>Vertebrata</taxon>
        <taxon>Euteleostomi</taxon>
        <taxon>Actinopterygii</taxon>
        <taxon>Neopterygii</taxon>
        <taxon>Teleostei</taxon>
        <taxon>Neoteleostei</taxon>
        <taxon>Acanthomorphata</taxon>
        <taxon>Eupercaria</taxon>
        <taxon>Tetraodontiformes</taxon>
        <taxon>Tetradontoidea</taxon>
        <taxon>Tetraodontidae</taxon>
        <taxon>Takifugu</taxon>
    </lineage>
</organism>
<dbReference type="GO" id="GO:0046872">
    <property type="term" value="F:metal ion binding"/>
    <property type="evidence" value="ECO:0007669"/>
    <property type="project" value="UniProtKB-KW"/>
</dbReference>
<keyword evidence="12 25" id="KW-1133">Transmembrane helix</keyword>
<dbReference type="GO" id="GO:0098703">
    <property type="term" value="P:calcium ion import across plasma membrane"/>
    <property type="evidence" value="ECO:0007669"/>
    <property type="project" value="TreeGrafter"/>
</dbReference>
<feature type="binding site" evidence="21">
    <location>
        <position position="1365"/>
    </location>
    <ligand>
        <name>Ca(2+)</name>
        <dbReference type="ChEBI" id="CHEBI:29108"/>
    </ligand>
</feature>
<evidence type="ECO:0000256" key="13">
    <source>
        <dbReference type="ARBA" id="ARBA00023065"/>
    </source>
</evidence>
<accession>A0A5C6NTC5</accession>
<evidence type="ECO:0000256" key="11">
    <source>
        <dbReference type="ARBA" id="ARBA00022882"/>
    </source>
</evidence>
<evidence type="ECO:0000256" key="14">
    <source>
        <dbReference type="ARBA" id="ARBA00023136"/>
    </source>
</evidence>
<feature type="transmembrane region" description="Helical" evidence="25">
    <location>
        <begin position="1502"/>
        <end position="1531"/>
    </location>
</feature>
<keyword evidence="6 22" id="KW-0107">Calcium channel</keyword>
<evidence type="ECO:0000256" key="6">
    <source>
        <dbReference type="ARBA" id="ARBA00022673"/>
    </source>
</evidence>
<feature type="binding site" evidence="21">
    <location>
        <position position="612"/>
    </location>
    <ligand>
        <name>Ca(2+)</name>
        <dbReference type="ChEBI" id="CHEBI:29108"/>
    </ligand>
</feature>
<feature type="transmembrane region" description="Helical" evidence="25">
    <location>
        <begin position="125"/>
        <end position="143"/>
    </location>
</feature>
<feature type="transmembrane region" description="Helical" evidence="25">
    <location>
        <begin position="289"/>
        <end position="311"/>
    </location>
</feature>
<feature type="transmembrane region" description="Helical" evidence="25">
    <location>
        <begin position="1188"/>
        <end position="1209"/>
    </location>
</feature>
<dbReference type="FunFam" id="1.10.287.70:FF:000025">
    <property type="entry name" value="Voltage-dependent R-type calcium channel subunit alpha"/>
    <property type="match status" value="1"/>
</dbReference>
<dbReference type="FunFam" id="1.10.287.70:FF:000023">
    <property type="entry name" value="Voltage-dependent R-type calcium channel subunit alpha"/>
    <property type="match status" value="1"/>
</dbReference>
<feature type="transmembrane region" description="Helical" evidence="25">
    <location>
        <begin position="1149"/>
        <end position="1168"/>
    </location>
</feature>
<dbReference type="Pfam" id="PF00520">
    <property type="entry name" value="Ion_trans"/>
    <property type="match status" value="4"/>
</dbReference>
<name>A0A5C6NTC5_9TELE</name>
<evidence type="ECO:0000256" key="9">
    <source>
        <dbReference type="ARBA" id="ARBA00022737"/>
    </source>
</evidence>
<dbReference type="InterPro" id="IPR005821">
    <property type="entry name" value="Ion_trans_dom"/>
</dbReference>
<keyword evidence="13" id="KW-0406">Ion transport</keyword>
<dbReference type="FunFam" id="1.20.120.350:FF:000015">
    <property type="entry name" value="Voltage-dependent N-type calcium channel subunit alpha"/>
    <property type="match status" value="1"/>
</dbReference>